<feature type="transmembrane region" description="Helical" evidence="6">
    <location>
        <begin position="311"/>
        <end position="329"/>
    </location>
</feature>
<reference key="1">
    <citation type="submission" date="2009-08" db="EMBL/GenBank/DDBJ databases">
        <title>The genome sequence of Spirochaeta thermophila DSM6192.</title>
        <authorList>
            <person name="Angelov A."/>
            <person name="Mientus M."/>
            <person name="Wittenberg S."/>
            <person name="Lehmann R."/>
            <person name="Liesegang H."/>
            <person name="Daniel R."/>
            <person name="Liebl W."/>
        </authorList>
    </citation>
    <scope>NUCLEOTIDE SEQUENCE</scope>
    <source>
        <strain>DSM 6192</strain>
    </source>
</reference>
<dbReference type="InterPro" id="IPR001851">
    <property type="entry name" value="ABC_transp_permease"/>
</dbReference>
<dbReference type="eggNOG" id="COG1079">
    <property type="taxonomic scope" value="Bacteria"/>
</dbReference>
<evidence type="ECO:0000313" key="7">
    <source>
        <dbReference type="EMBL" id="ADN02844.1"/>
    </source>
</evidence>
<dbReference type="PaxDb" id="665571-STHERM_c19090"/>
<evidence type="ECO:0000256" key="2">
    <source>
        <dbReference type="ARBA" id="ARBA00022475"/>
    </source>
</evidence>
<feature type="transmembrane region" description="Helical" evidence="6">
    <location>
        <begin position="335"/>
        <end position="353"/>
    </location>
</feature>
<dbReference type="Pfam" id="PF02653">
    <property type="entry name" value="BPD_transp_2"/>
    <property type="match status" value="1"/>
</dbReference>
<evidence type="ECO:0000256" key="6">
    <source>
        <dbReference type="SAM" id="Phobius"/>
    </source>
</evidence>
<evidence type="ECO:0000256" key="1">
    <source>
        <dbReference type="ARBA" id="ARBA00004651"/>
    </source>
</evidence>
<dbReference type="PANTHER" id="PTHR43370">
    <property type="entry name" value="SUGAR ABC TRANSPORTER INTEGRAL MEMBRANE PROTEIN-RELATED"/>
    <property type="match status" value="1"/>
</dbReference>
<dbReference type="AlphaFoldDB" id="E0RPZ1"/>
<feature type="transmembrane region" description="Helical" evidence="6">
    <location>
        <begin position="287"/>
        <end position="304"/>
    </location>
</feature>
<feature type="transmembrane region" description="Helical" evidence="6">
    <location>
        <begin position="201"/>
        <end position="227"/>
    </location>
</feature>
<dbReference type="PANTHER" id="PTHR43370:SF2">
    <property type="entry name" value="ABC TRANSPORTER PERMEASE PROTEIN"/>
    <property type="match status" value="1"/>
</dbReference>
<keyword evidence="4 6" id="KW-1133">Transmembrane helix</keyword>
<evidence type="ECO:0000256" key="4">
    <source>
        <dbReference type="ARBA" id="ARBA00022989"/>
    </source>
</evidence>
<comment type="subcellular location">
    <subcellularLocation>
        <location evidence="1">Cell membrane</location>
        <topology evidence="1">Multi-pass membrane protein</topology>
    </subcellularLocation>
</comment>
<name>E0RPZ1_WINT6</name>
<keyword evidence="3 6" id="KW-0812">Transmembrane</keyword>
<dbReference type="Proteomes" id="UP000001296">
    <property type="component" value="Chromosome"/>
</dbReference>
<dbReference type="CDD" id="cd06580">
    <property type="entry name" value="TM_PBP1_transp_TpRbsC_like"/>
    <property type="match status" value="1"/>
</dbReference>
<evidence type="ECO:0000256" key="3">
    <source>
        <dbReference type="ARBA" id="ARBA00022692"/>
    </source>
</evidence>
<proteinExistence type="predicted"/>
<keyword evidence="5 6" id="KW-0472">Membrane</keyword>
<accession>E0RPZ1</accession>
<feature type="transmembrane region" description="Helical" evidence="6">
    <location>
        <begin position="162"/>
        <end position="181"/>
    </location>
</feature>
<dbReference type="EMBL" id="CP001698">
    <property type="protein sequence ID" value="ADN02844.1"/>
    <property type="molecule type" value="Genomic_DNA"/>
</dbReference>
<reference evidence="7 8" key="2">
    <citation type="journal article" date="2010" name="J. Bacteriol.">
        <title>Genome sequence of the polysaccharide-degrading, thermophilic anaerobe Spirochaeta thermophila DSM 6192.</title>
        <authorList>
            <person name="Angelov A."/>
            <person name="Liebl S."/>
            <person name="Ballschmiter M."/>
            <person name="Bomeke M."/>
            <person name="Lehmann R."/>
            <person name="Liesegang H."/>
            <person name="Daniel R."/>
            <person name="Liebl W."/>
        </authorList>
    </citation>
    <scope>NUCLEOTIDE SEQUENCE [LARGE SCALE GENOMIC DNA]</scope>
    <source>
        <strain evidence="8">ATCC 49972 / DSM 6192 / RI 19.B1</strain>
    </source>
</reference>
<dbReference type="GO" id="GO:0022857">
    <property type="term" value="F:transmembrane transporter activity"/>
    <property type="evidence" value="ECO:0007669"/>
    <property type="project" value="InterPro"/>
</dbReference>
<evidence type="ECO:0000313" key="8">
    <source>
        <dbReference type="Proteomes" id="UP000001296"/>
    </source>
</evidence>
<gene>
    <name evidence="7" type="ordered locus">STHERM_c19090</name>
</gene>
<feature type="transmembrane region" description="Helical" evidence="6">
    <location>
        <begin position="258"/>
        <end position="281"/>
    </location>
</feature>
<dbReference type="KEGG" id="sta:STHERM_c19090"/>
<feature type="transmembrane region" description="Helical" evidence="6">
    <location>
        <begin position="103"/>
        <end position="124"/>
    </location>
</feature>
<evidence type="ECO:0000256" key="5">
    <source>
        <dbReference type="ARBA" id="ARBA00023136"/>
    </source>
</evidence>
<protein>
    <submittedName>
        <fullName evidence="7">Transporter</fullName>
    </submittedName>
</protein>
<keyword evidence="2" id="KW-1003">Cell membrane</keyword>
<sequence>MARPAESGPRAAHRLFLRRYRGGRGCASDLGGASRLHRPGLQRHPPPLARCSGVLPQLSHRDPIREDLMDMTLLHSLLQRTLVAGTPLLLGILGEVLTERAGILNLGIEGLMSVGAVVAFMVGFSTGSALLAVLAAMAAAALLAGVHAFFSVSLRGNQVVSGLALAMVGTGIASVWGKSYIGMRQPVRVAPLDVPFLSEIPVVGVLFSQSAFFYLGLVLAVLLWFFFYHTRGGVILRSVGEHPRAAESEGVPVQRVRILATVTGGAFSGLAGAQLVLSYTASWTEGVVGGRGWIVVALTIFSLWHPLRAVWGAFLFGGIFVLQYVLQPWGFSPNLLAMLPYLATLLILTTEGLRRERRRGREPAMLGEPYAPGER</sequence>
<organism evidence="7 8">
    <name type="scientific">Winmispira thermophila (strain ATCC 49972 / DSM 6192 / RI 19.B1)</name>
    <name type="common">Spirochaeta thermophila</name>
    <dbReference type="NCBI Taxonomy" id="665571"/>
    <lineage>
        <taxon>Bacteria</taxon>
        <taxon>Pseudomonadati</taxon>
        <taxon>Spirochaetota</taxon>
        <taxon>Spirochaetia</taxon>
        <taxon>Winmispirales</taxon>
        <taxon>Winmispiraceae</taxon>
        <taxon>Winmispira</taxon>
    </lineage>
</organism>
<feature type="transmembrane region" description="Helical" evidence="6">
    <location>
        <begin position="130"/>
        <end position="150"/>
    </location>
</feature>
<dbReference type="GO" id="GO:0005886">
    <property type="term" value="C:plasma membrane"/>
    <property type="evidence" value="ECO:0007669"/>
    <property type="project" value="UniProtKB-SubCell"/>
</dbReference>
<dbReference type="HOGENOM" id="CLU_040769_1_1_12"/>